<dbReference type="InterPro" id="IPR002575">
    <property type="entry name" value="Aminoglycoside_PTrfase"/>
</dbReference>
<dbReference type="Pfam" id="PF01636">
    <property type="entry name" value="APH"/>
    <property type="match status" value="1"/>
</dbReference>
<sequence length="333" mass="37036">MSEQQELLTRLVEESYNGHRKGVLQPISPYLLADRGIYRVMWDDDTSSVLRAFRTDVTVELTGHAVVLDYLKQHGFAAPLVMRTRDGALLAYYEGWTALLLSFLEGDLADFTSHSLQQLANCTGSLHTLSYNIREDGASRHLPDSFLRPTRLASSALDHLSQALPLLPDELIPFCQDAITSLHHIQQAQLAGLLPETIVHGDCWPGNAIRTPGGMALIDWDGAGIGPALLDVGYLLLTSHLGKPQLPTMQADKDAIAAVVHGYCQQRKPQATELNLLEDAIRYTLALRVGLEKRLTSLSEKWTEDVWLQKMLARYHVSANITAIAQDYFEQEI</sequence>
<accession>A0A402A9B5</accession>
<comment type="caution">
    <text evidence="3">The sequence shown here is derived from an EMBL/GenBank/DDBJ whole genome shotgun (WGS) entry which is preliminary data.</text>
</comment>
<dbReference type="GO" id="GO:0019202">
    <property type="term" value="F:amino acid kinase activity"/>
    <property type="evidence" value="ECO:0007669"/>
    <property type="project" value="TreeGrafter"/>
</dbReference>
<keyword evidence="4" id="KW-1185">Reference proteome</keyword>
<dbReference type="PANTHER" id="PTHR21064:SF6">
    <property type="entry name" value="AMINOGLYCOSIDE PHOSPHOTRANSFERASE DOMAIN-CONTAINING PROTEIN"/>
    <property type="match status" value="1"/>
</dbReference>
<dbReference type="InterPro" id="IPR050249">
    <property type="entry name" value="Pseudomonas-type_ThrB"/>
</dbReference>
<evidence type="ECO:0000256" key="1">
    <source>
        <dbReference type="ARBA" id="ARBA00038240"/>
    </source>
</evidence>
<protein>
    <recommendedName>
        <fullName evidence="2">Aminoglycoside phosphotransferase domain-containing protein</fullName>
    </recommendedName>
</protein>
<gene>
    <name evidence="3" type="ORF">KTT_56110</name>
</gene>
<name>A0A402A9B5_9CHLR</name>
<dbReference type="Gene3D" id="3.90.1200.10">
    <property type="match status" value="1"/>
</dbReference>
<dbReference type="InterPro" id="IPR011009">
    <property type="entry name" value="Kinase-like_dom_sf"/>
</dbReference>
<evidence type="ECO:0000313" key="3">
    <source>
        <dbReference type="EMBL" id="GCE15752.1"/>
    </source>
</evidence>
<evidence type="ECO:0000259" key="2">
    <source>
        <dbReference type="Pfam" id="PF01636"/>
    </source>
</evidence>
<dbReference type="SUPFAM" id="SSF56112">
    <property type="entry name" value="Protein kinase-like (PK-like)"/>
    <property type="match status" value="1"/>
</dbReference>
<comment type="similarity">
    <text evidence="1">Belongs to the pseudomonas-type ThrB family.</text>
</comment>
<dbReference type="AlphaFoldDB" id="A0A402A9B5"/>
<organism evidence="3 4">
    <name type="scientific">Tengunoibacter tsumagoiensis</name>
    <dbReference type="NCBI Taxonomy" id="2014871"/>
    <lineage>
        <taxon>Bacteria</taxon>
        <taxon>Bacillati</taxon>
        <taxon>Chloroflexota</taxon>
        <taxon>Ktedonobacteria</taxon>
        <taxon>Ktedonobacterales</taxon>
        <taxon>Dictyobacteraceae</taxon>
        <taxon>Tengunoibacter</taxon>
    </lineage>
</organism>
<evidence type="ECO:0000313" key="4">
    <source>
        <dbReference type="Proteomes" id="UP000287352"/>
    </source>
</evidence>
<reference evidence="4" key="1">
    <citation type="submission" date="2018-12" db="EMBL/GenBank/DDBJ databases">
        <title>Tengunoibacter tsumagoiensis gen. nov., sp. nov., Dictyobacter kobayashii sp. nov., D. alpinus sp. nov., and D. joshuensis sp. nov. and description of Dictyobacteraceae fam. nov. within the order Ktedonobacterales isolated from Tengu-no-mugimeshi.</title>
        <authorList>
            <person name="Wang C.M."/>
            <person name="Zheng Y."/>
            <person name="Sakai Y."/>
            <person name="Toyoda A."/>
            <person name="Minakuchi Y."/>
            <person name="Abe K."/>
            <person name="Yokota A."/>
            <person name="Yabe S."/>
        </authorList>
    </citation>
    <scope>NUCLEOTIDE SEQUENCE [LARGE SCALE GENOMIC DNA]</scope>
    <source>
        <strain evidence="4">Uno3</strain>
    </source>
</reference>
<dbReference type="EMBL" id="BIFR01000002">
    <property type="protein sequence ID" value="GCE15752.1"/>
    <property type="molecule type" value="Genomic_DNA"/>
</dbReference>
<dbReference type="Proteomes" id="UP000287352">
    <property type="component" value="Unassembled WGS sequence"/>
</dbReference>
<dbReference type="PANTHER" id="PTHR21064">
    <property type="entry name" value="AMINOGLYCOSIDE PHOSPHOTRANSFERASE DOMAIN-CONTAINING PROTEIN-RELATED"/>
    <property type="match status" value="1"/>
</dbReference>
<proteinExistence type="inferred from homology"/>
<dbReference type="RefSeq" id="WP_161975818.1">
    <property type="nucleotide sequence ID" value="NZ_BIFR01000002.1"/>
</dbReference>
<feature type="domain" description="Aminoglycoside phosphotransferase" evidence="2">
    <location>
        <begin position="38"/>
        <end position="249"/>
    </location>
</feature>